<dbReference type="RefSeq" id="WP_197954325.1">
    <property type="nucleotide sequence ID" value="NZ_CP065668.1"/>
</dbReference>
<dbReference type="InterPro" id="IPR050266">
    <property type="entry name" value="AB_hydrolase_sf"/>
</dbReference>
<proteinExistence type="predicted"/>
<dbReference type="InterPro" id="IPR000639">
    <property type="entry name" value="Epox_hydrolase-like"/>
</dbReference>
<dbReference type="GO" id="GO:0016787">
    <property type="term" value="F:hydrolase activity"/>
    <property type="evidence" value="ECO:0007669"/>
    <property type="project" value="UniProtKB-KW"/>
</dbReference>
<dbReference type="Proteomes" id="UP000594778">
    <property type="component" value="Chromosome"/>
</dbReference>
<organism evidence="3 4">
    <name type="scientific">Delftia acidovorans</name>
    <name type="common">Pseudomonas acidovorans</name>
    <name type="synonym">Comamonas acidovorans</name>
    <dbReference type="NCBI Taxonomy" id="80866"/>
    <lineage>
        <taxon>Bacteria</taxon>
        <taxon>Pseudomonadati</taxon>
        <taxon>Pseudomonadota</taxon>
        <taxon>Betaproteobacteria</taxon>
        <taxon>Burkholderiales</taxon>
        <taxon>Comamonadaceae</taxon>
        <taxon>Delftia</taxon>
    </lineage>
</organism>
<evidence type="ECO:0000256" key="1">
    <source>
        <dbReference type="ARBA" id="ARBA00022801"/>
    </source>
</evidence>
<name>A0A7T2S0H2_DELAC</name>
<feature type="domain" description="AB hydrolase-1" evidence="2">
    <location>
        <begin position="32"/>
        <end position="264"/>
    </location>
</feature>
<dbReference type="PRINTS" id="PR00412">
    <property type="entry name" value="EPOXHYDRLASE"/>
</dbReference>
<dbReference type="PRINTS" id="PR00111">
    <property type="entry name" value="ABHYDROLASE"/>
</dbReference>
<keyword evidence="1 3" id="KW-0378">Hydrolase</keyword>
<reference evidence="3 4" key="1">
    <citation type="submission" date="2020-12" db="EMBL/GenBank/DDBJ databases">
        <title>FDA dAtabase for Regulatory Grade micrObial Sequences (FDA-ARGOS): Supporting development and validation of Infectious Disease Dx tests.</title>
        <authorList>
            <person name="Sproer C."/>
            <person name="Gronow S."/>
            <person name="Severitt S."/>
            <person name="Schroder I."/>
            <person name="Tallon L."/>
            <person name="Sadzewicz L."/>
            <person name="Zhao X."/>
            <person name="Boylan J."/>
            <person name="Ott S."/>
            <person name="Bowen H."/>
            <person name="Vavikolanu K."/>
            <person name="Mehta A."/>
            <person name="Aluvathingal J."/>
            <person name="Nadendla S."/>
            <person name="Lowell S."/>
            <person name="Myers T."/>
            <person name="Yan Y."/>
            <person name="Sichtig H."/>
        </authorList>
    </citation>
    <scope>NUCLEOTIDE SEQUENCE [LARGE SCALE GENOMIC DNA]</scope>
    <source>
        <strain evidence="3 4">FDAARGOS_909</strain>
    </source>
</reference>
<evidence type="ECO:0000313" key="4">
    <source>
        <dbReference type="Proteomes" id="UP000594778"/>
    </source>
</evidence>
<dbReference type="AlphaFoldDB" id="A0A7T2S0H2"/>
<dbReference type="GO" id="GO:0016020">
    <property type="term" value="C:membrane"/>
    <property type="evidence" value="ECO:0007669"/>
    <property type="project" value="TreeGrafter"/>
</dbReference>
<dbReference type="PANTHER" id="PTHR43798">
    <property type="entry name" value="MONOACYLGLYCEROL LIPASE"/>
    <property type="match status" value="1"/>
</dbReference>
<evidence type="ECO:0000259" key="2">
    <source>
        <dbReference type="Pfam" id="PF00561"/>
    </source>
</evidence>
<gene>
    <name evidence="3" type="ORF">I6G66_20840</name>
</gene>
<protein>
    <submittedName>
        <fullName evidence="3">Alpha/beta fold hydrolase</fullName>
    </submittedName>
</protein>
<sequence>MSASSSENPELGRCIEVDGLRTNYHDHGQGDPVLLIHGSGPGVSAWANWRLVMPALAGNARVVAPDMAGFGYSARPAGGAFGMQAWVDQAVGLLDALQIERADLVGNSFGGALALALAIRHPARVRRLVLMGSAGLPFALTPGLDAVWGYQPSLEAMRGLLDIFAFDRGLVNDELARLRHAASIRPGVQESYAAMFPAPRQRWVDALASREDDIRRLPHETLVIHGREDRVIPLANAHTLADWIPRAQLHVYGRCGHWTQIEHAARFARLVGDFLAEARPDEPLALAR</sequence>
<evidence type="ECO:0000313" key="3">
    <source>
        <dbReference type="EMBL" id="QPS06741.1"/>
    </source>
</evidence>
<dbReference type="Gene3D" id="3.40.50.1820">
    <property type="entry name" value="alpha/beta hydrolase"/>
    <property type="match status" value="1"/>
</dbReference>
<dbReference type="SUPFAM" id="SSF53474">
    <property type="entry name" value="alpha/beta-Hydrolases"/>
    <property type="match status" value="1"/>
</dbReference>
<accession>A0A7T2S0H2</accession>
<dbReference type="InterPro" id="IPR000073">
    <property type="entry name" value="AB_hydrolase_1"/>
</dbReference>
<dbReference type="Pfam" id="PF00561">
    <property type="entry name" value="Abhydrolase_1"/>
    <property type="match status" value="1"/>
</dbReference>
<dbReference type="InterPro" id="IPR029058">
    <property type="entry name" value="AB_hydrolase_fold"/>
</dbReference>
<dbReference type="EMBL" id="CP065668">
    <property type="protein sequence ID" value="QPS06741.1"/>
    <property type="molecule type" value="Genomic_DNA"/>
</dbReference>
<dbReference type="PANTHER" id="PTHR43798:SF31">
    <property type="entry name" value="AB HYDROLASE SUPERFAMILY PROTEIN YCLE"/>
    <property type="match status" value="1"/>
</dbReference>